<keyword evidence="3" id="KW-1185">Reference proteome</keyword>
<name>A0AAV7SEA3_PLEWA</name>
<reference evidence="2" key="1">
    <citation type="journal article" date="2022" name="bioRxiv">
        <title>Sequencing and chromosome-scale assembly of the giantPleurodeles waltlgenome.</title>
        <authorList>
            <person name="Brown T."/>
            <person name="Elewa A."/>
            <person name="Iarovenko S."/>
            <person name="Subramanian E."/>
            <person name="Araus A.J."/>
            <person name="Petzold A."/>
            <person name="Susuki M."/>
            <person name="Suzuki K.-i.T."/>
            <person name="Hayashi T."/>
            <person name="Toyoda A."/>
            <person name="Oliveira C."/>
            <person name="Osipova E."/>
            <person name="Leigh N.D."/>
            <person name="Simon A."/>
            <person name="Yun M.H."/>
        </authorList>
    </citation>
    <scope>NUCLEOTIDE SEQUENCE</scope>
    <source>
        <strain evidence="2">20211129_DDA</strain>
        <tissue evidence="2">Liver</tissue>
    </source>
</reference>
<feature type="compositionally biased region" description="Basic and acidic residues" evidence="1">
    <location>
        <begin position="31"/>
        <end position="56"/>
    </location>
</feature>
<feature type="compositionally biased region" description="Basic and acidic residues" evidence="1">
    <location>
        <begin position="63"/>
        <end position="86"/>
    </location>
</feature>
<dbReference type="Proteomes" id="UP001066276">
    <property type="component" value="Chromosome 4_2"/>
</dbReference>
<proteinExistence type="predicted"/>
<protein>
    <submittedName>
        <fullName evidence="2">Uncharacterized protein</fullName>
    </submittedName>
</protein>
<dbReference type="AlphaFoldDB" id="A0AAV7SEA3"/>
<accession>A0AAV7SEA3</accession>
<gene>
    <name evidence="2" type="ORF">NDU88_002454</name>
</gene>
<dbReference type="EMBL" id="JANPWB010000008">
    <property type="protein sequence ID" value="KAJ1161974.1"/>
    <property type="molecule type" value="Genomic_DNA"/>
</dbReference>
<evidence type="ECO:0000313" key="3">
    <source>
        <dbReference type="Proteomes" id="UP001066276"/>
    </source>
</evidence>
<organism evidence="2 3">
    <name type="scientific">Pleurodeles waltl</name>
    <name type="common">Iberian ribbed newt</name>
    <dbReference type="NCBI Taxonomy" id="8319"/>
    <lineage>
        <taxon>Eukaryota</taxon>
        <taxon>Metazoa</taxon>
        <taxon>Chordata</taxon>
        <taxon>Craniata</taxon>
        <taxon>Vertebrata</taxon>
        <taxon>Euteleostomi</taxon>
        <taxon>Amphibia</taxon>
        <taxon>Batrachia</taxon>
        <taxon>Caudata</taxon>
        <taxon>Salamandroidea</taxon>
        <taxon>Salamandridae</taxon>
        <taxon>Pleurodelinae</taxon>
        <taxon>Pleurodeles</taxon>
    </lineage>
</organism>
<feature type="region of interest" description="Disordered" evidence="1">
    <location>
        <begin position="1"/>
        <end position="86"/>
    </location>
</feature>
<comment type="caution">
    <text evidence="2">The sequence shown here is derived from an EMBL/GenBank/DDBJ whole genome shotgun (WGS) entry which is preliminary data.</text>
</comment>
<sequence>MYPWGTPHNAGPRLHPARPDGSEVLGGDTPRPGRREASEGRARRRTRVLEERDETQHGAVGPERMEGEQKEEATEGGRHTEQSAFV</sequence>
<evidence type="ECO:0000256" key="1">
    <source>
        <dbReference type="SAM" id="MobiDB-lite"/>
    </source>
</evidence>
<evidence type="ECO:0000313" key="2">
    <source>
        <dbReference type="EMBL" id="KAJ1161974.1"/>
    </source>
</evidence>